<dbReference type="Pfam" id="PF00690">
    <property type="entry name" value="Cation_ATPase_N"/>
    <property type="match status" value="1"/>
</dbReference>
<dbReference type="SMART" id="SM00831">
    <property type="entry name" value="Cation_ATPase_N"/>
    <property type="match status" value="1"/>
</dbReference>
<evidence type="ECO:0000256" key="1">
    <source>
        <dbReference type="ARBA" id="ARBA00004141"/>
    </source>
</evidence>
<dbReference type="PANTHER" id="PTHR42861">
    <property type="entry name" value="CALCIUM-TRANSPORTING ATPASE"/>
    <property type="match status" value="1"/>
</dbReference>
<feature type="transmembrane region" description="Helical" evidence="8">
    <location>
        <begin position="744"/>
        <end position="764"/>
    </location>
</feature>
<dbReference type="InterPro" id="IPR001757">
    <property type="entry name" value="P_typ_ATPase"/>
</dbReference>
<dbReference type="InterPro" id="IPR006068">
    <property type="entry name" value="ATPase_P-typ_cation-transptr_C"/>
</dbReference>
<evidence type="ECO:0000313" key="10">
    <source>
        <dbReference type="EMBL" id="OGH94069.1"/>
    </source>
</evidence>
<keyword evidence="7 8" id="KW-0472">Membrane</keyword>
<dbReference type="InterPro" id="IPR004014">
    <property type="entry name" value="ATPase_P-typ_cation-transptr_N"/>
</dbReference>
<feature type="transmembrane region" description="Helical" evidence="8">
    <location>
        <begin position="48"/>
        <end position="70"/>
    </location>
</feature>
<evidence type="ECO:0000256" key="7">
    <source>
        <dbReference type="ARBA" id="ARBA00023136"/>
    </source>
</evidence>
<dbReference type="SFLD" id="SFLDG00002">
    <property type="entry name" value="C1.7:_P-type_atpase_like"/>
    <property type="match status" value="1"/>
</dbReference>
<dbReference type="SUPFAM" id="SSF81665">
    <property type="entry name" value="Calcium ATPase, transmembrane domain M"/>
    <property type="match status" value="1"/>
</dbReference>
<evidence type="ECO:0000256" key="2">
    <source>
        <dbReference type="ARBA" id="ARBA00022692"/>
    </source>
</evidence>
<feature type="transmembrane region" description="Helical" evidence="8">
    <location>
        <begin position="667"/>
        <end position="688"/>
    </location>
</feature>
<feature type="domain" description="Cation-transporting P-type ATPase N-terminal" evidence="9">
    <location>
        <begin position="11"/>
        <end position="72"/>
    </location>
</feature>
<dbReference type="FunFam" id="3.40.50.1000:FF:000083">
    <property type="entry name" value="Sodium/potassium-transporting ATPase subunit alpha"/>
    <property type="match status" value="1"/>
</dbReference>
<reference evidence="10 11" key="1">
    <citation type="journal article" date="2016" name="Nat. Commun.">
        <title>Thousands of microbial genomes shed light on interconnected biogeochemical processes in an aquifer system.</title>
        <authorList>
            <person name="Anantharaman K."/>
            <person name="Brown C.T."/>
            <person name="Hug L.A."/>
            <person name="Sharon I."/>
            <person name="Castelle C.J."/>
            <person name="Probst A.J."/>
            <person name="Thomas B.C."/>
            <person name="Singh A."/>
            <person name="Wilkins M.J."/>
            <person name="Karaoz U."/>
            <person name="Brodie E.L."/>
            <person name="Williams K.H."/>
            <person name="Hubbard S.S."/>
            <person name="Banfield J.F."/>
        </authorList>
    </citation>
    <scope>NUCLEOTIDE SEQUENCE [LARGE SCALE GENOMIC DNA]</scope>
</reference>
<dbReference type="Pfam" id="PF00122">
    <property type="entry name" value="E1-E2_ATPase"/>
    <property type="match status" value="1"/>
</dbReference>
<dbReference type="Gene3D" id="3.40.1110.10">
    <property type="entry name" value="Calcium-transporting ATPase, cytoplasmic domain N"/>
    <property type="match status" value="2"/>
</dbReference>
<evidence type="ECO:0000256" key="6">
    <source>
        <dbReference type="ARBA" id="ARBA00022989"/>
    </source>
</evidence>
<sequence length="840" mass="93302">MDTNEMSAIFSNHKQYLGLTASEANKRLDLYGPNSRPAPAKTHWYKRLLVIISEPMILLLLSASAIYFFIGDKIETIILLISIIPILVIEFVHGQKTDTAVSALDKVLVQFASVYRDHTVVKLEVANIVPGDLVYLTAGDKIPADGIIINSPGLMVDESILTGESVSAPKQEAINEKENNADTLLQQGTLVTQGEAKMLVTTTGIKTAYGRLGELLKNIDEQSTPLQKKIRRLITSIAIIAGVVAFTIGIIMGLRIGWANGILSAITMAMSLIPEEFPIVFNVFLIMGVWRMTHKNALVRKMAMVEILGSTTVICTDKTGTLTTGKMLLQKIFYKDQLIEADDLLKKSSTIIEPVTAALLALEQIAIDPMEIEVQRFAKQIHINLENLYQSHELIEDRTFESKTKMVHHLWQDKAGNLRQYSAGAPENIINNSLISDKERARLKVAYESMAAQGYRVIAIATKLLKDNEQIGIDNLEFQALFALYDPPRDGVKEAIQLCQKAGIRIIMITGDNKLTAHNIAEQIGLKHNEELIGETELKNLSPAALEQMVKTHDIFARIKPEEKYLLVEALQKNGEIVAMTGDGVNDAPALKKADIGIAMGERGTEVARAAAGIILTDDNFASIANAVKDGRKIYDNLRQAFVFLLTFHIPIVVLAFFPLFWGDTLIFHPIHIIFLELFCDPAAVLGFEHEKARHNLMNEPPRPSNAPLINRAMIWQIIIQGLGIAVISCGFYIYWSFYQNDIALGRTTAFVSLVFGQILIIFFSREWEQIKSNSLLLIIGLATITAIILIIEIKQLTGIFQFSHLSQSTLIATTIICAIFTFAFARLGRWANRFTAKKI</sequence>
<feature type="transmembrane region" description="Helical" evidence="8">
    <location>
        <begin position="806"/>
        <end position="829"/>
    </location>
</feature>
<dbReference type="GO" id="GO:0005524">
    <property type="term" value="F:ATP binding"/>
    <property type="evidence" value="ECO:0007669"/>
    <property type="project" value="UniProtKB-KW"/>
</dbReference>
<dbReference type="SUPFAM" id="SSF81660">
    <property type="entry name" value="Metal cation-transporting ATPase, ATP-binding domain N"/>
    <property type="match status" value="1"/>
</dbReference>
<dbReference type="InterPro" id="IPR059000">
    <property type="entry name" value="ATPase_P-type_domA"/>
</dbReference>
<dbReference type="SFLD" id="SFLDS00003">
    <property type="entry name" value="Haloacid_Dehalogenase"/>
    <property type="match status" value="1"/>
</dbReference>
<feature type="transmembrane region" description="Helical" evidence="8">
    <location>
        <begin position="641"/>
        <end position="661"/>
    </location>
</feature>
<dbReference type="STRING" id="1798709.A2538_02090"/>
<evidence type="ECO:0000256" key="5">
    <source>
        <dbReference type="ARBA" id="ARBA00022967"/>
    </source>
</evidence>
<dbReference type="Pfam" id="PF00689">
    <property type="entry name" value="Cation_ATPase_C"/>
    <property type="match status" value="1"/>
</dbReference>
<dbReference type="Gene3D" id="2.70.150.10">
    <property type="entry name" value="Calcium-transporting ATPase, cytoplasmic transduction domain A"/>
    <property type="match status" value="1"/>
</dbReference>
<dbReference type="Gene3D" id="3.40.50.1000">
    <property type="entry name" value="HAD superfamily/HAD-like"/>
    <property type="match status" value="2"/>
</dbReference>
<dbReference type="EMBL" id="MFRE01000012">
    <property type="protein sequence ID" value="OGH94069.1"/>
    <property type="molecule type" value="Genomic_DNA"/>
</dbReference>
<accession>A0A1F6PD44</accession>
<dbReference type="PRINTS" id="PR00119">
    <property type="entry name" value="CATATPASE"/>
</dbReference>
<dbReference type="SFLD" id="SFLDF00027">
    <property type="entry name" value="p-type_atpase"/>
    <property type="match status" value="1"/>
</dbReference>
<keyword evidence="6 8" id="KW-1133">Transmembrane helix</keyword>
<dbReference type="PRINTS" id="PR00120">
    <property type="entry name" value="HATPASE"/>
</dbReference>
<feature type="transmembrane region" description="Helical" evidence="8">
    <location>
        <begin position="233"/>
        <end position="257"/>
    </location>
</feature>
<feature type="transmembrane region" description="Helical" evidence="8">
    <location>
        <begin position="76"/>
        <end position="92"/>
    </location>
</feature>
<dbReference type="InterPro" id="IPR036412">
    <property type="entry name" value="HAD-like_sf"/>
</dbReference>
<comment type="caution">
    <text evidence="10">The sequence shown here is derived from an EMBL/GenBank/DDBJ whole genome shotgun (WGS) entry which is preliminary data.</text>
</comment>
<dbReference type="InterPro" id="IPR044492">
    <property type="entry name" value="P_typ_ATPase_HD_dom"/>
</dbReference>
<dbReference type="InterPro" id="IPR008250">
    <property type="entry name" value="ATPase_P-typ_transduc_dom_A_sf"/>
</dbReference>
<dbReference type="AlphaFoldDB" id="A0A1F6PD44"/>
<dbReference type="PROSITE" id="PS00154">
    <property type="entry name" value="ATPASE_E1_E2"/>
    <property type="match status" value="1"/>
</dbReference>
<feature type="transmembrane region" description="Helical" evidence="8">
    <location>
        <begin position="709"/>
        <end position="738"/>
    </location>
</feature>
<dbReference type="Proteomes" id="UP000178254">
    <property type="component" value="Unassembled WGS sequence"/>
</dbReference>
<name>A0A1F6PD44_9BACT</name>
<proteinExistence type="predicted"/>
<evidence type="ECO:0000259" key="9">
    <source>
        <dbReference type="SMART" id="SM00831"/>
    </source>
</evidence>
<dbReference type="GO" id="GO:0016887">
    <property type="term" value="F:ATP hydrolysis activity"/>
    <property type="evidence" value="ECO:0007669"/>
    <property type="project" value="InterPro"/>
</dbReference>
<dbReference type="InterPro" id="IPR018303">
    <property type="entry name" value="ATPase_P-typ_P_site"/>
</dbReference>
<dbReference type="InterPro" id="IPR023299">
    <property type="entry name" value="ATPase_P-typ_cyto_dom_N"/>
</dbReference>
<organism evidence="10 11">
    <name type="scientific">Candidatus Magasanikbacteria bacterium RIFOXYD2_FULL_41_14</name>
    <dbReference type="NCBI Taxonomy" id="1798709"/>
    <lineage>
        <taxon>Bacteria</taxon>
        <taxon>Candidatus Magasanikiibacteriota</taxon>
    </lineage>
</organism>
<dbReference type="SUPFAM" id="SSF81653">
    <property type="entry name" value="Calcium ATPase, transduction domain A"/>
    <property type="match status" value="1"/>
</dbReference>
<feature type="transmembrane region" description="Helical" evidence="8">
    <location>
        <begin position="277"/>
        <end position="293"/>
    </location>
</feature>
<keyword evidence="3" id="KW-0547">Nucleotide-binding</keyword>
<keyword evidence="4" id="KW-0067">ATP-binding</keyword>
<comment type="subcellular location">
    <subcellularLocation>
        <location evidence="1">Membrane</location>
        <topology evidence="1">Multi-pass membrane protein</topology>
    </subcellularLocation>
</comment>
<evidence type="ECO:0000256" key="4">
    <source>
        <dbReference type="ARBA" id="ARBA00022840"/>
    </source>
</evidence>
<dbReference type="SUPFAM" id="SSF56784">
    <property type="entry name" value="HAD-like"/>
    <property type="match status" value="1"/>
</dbReference>
<dbReference type="Gene3D" id="1.20.1110.10">
    <property type="entry name" value="Calcium-transporting ATPase, transmembrane domain"/>
    <property type="match status" value="2"/>
</dbReference>
<evidence type="ECO:0000256" key="8">
    <source>
        <dbReference type="SAM" id="Phobius"/>
    </source>
</evidence>
<dbReference type="GO" id="GO:0016020">
    <property type="term" value="C:membrane"/>
    <property type="evidence" value="ECO:0007669"/>
    <property type="project" value="UniProtKB-SubCell"/>
</dbReference>
<feature type="transmembrane region" description="Helical" evidence="8">
    <location>
        <begin position="776"/>
        <end position="794"/>
    </location>
</feature>
<evidence type="ECO:0000256" key="3">
    <source>
        <dbReference type="ARBA" id="ARBA00022741"/>
    </source>
</evidence>
<keyword evidence="2 8" id="KW-0812">Transmembrane</keyword>
<dbReference type="InterPro" id="IPR023298">
    <property type="entry name" value="ATPase_P-typ_TM_dom_sf"/>
</dbReference>
<dbReference type="InterPro" id="IPR023214">
    <property type="entry name" value="HAD_sf"/>
</dbReference>
<dbReference type="NCBIfam" id="TIGR01494">
    <property type="entry name" value="ATPase_P-type"/>
    <property type="match status" value="2"/>
</dbReference>
<keyword evidence="5" id="KW-1278">Translocase</keyword>
<gene>
    <name evidence="10" type="ORF">A2538_02090</name>
</gene>
<protein>
    <recommendedName>
        <fullName evidence="9">Cation-transporting P-type ATPase N-terminal domain-containing protein</fullName>
    </recommendedName>
</protein>
<dbReference type="Pfam" id="PF00702">
    <property type="entry name" value="Hydrolase"/>
    <property type="match status" value="1"/>
</dbReference>
<evidence type="ECO:0000313" key="11">
    <source>
        <dbReference type="Proteomes" id="UP000178254"/>
    </source>
</evidence>